<evidence type="ECO:0000256" key="1">
    <source>
        <dbReference type="SAM" id="MobiDB-lite"/>
    </source>
</evidence>
<dbReference type="EMBL" id="JAUSZV010000005">
    <property type="protein sequence ID" value="MDQ0911458.1"/>
    <property type="molecule type" value="Genomic_DNA"/>
</dbReference>
<proteinExistence type="predicted"/>
<dbReference type="Proteomes" id="UP001234216">
    <property type="component" value="Unassembled WGS sequence"/>
</dbReference>
<dbReference type="AlphaFoldDB" id="A0AAW8FNG4"/>
<sequence>MGIRMLHRRTAPARAYADQAPFSAQRPVPAHAAAASTARIPFDLATLLRRARARAASPRIPARFTTTLRHAAAELQHRVTCRDRYAVDHVEEEPSGPRLWAELALSYLALALTLLPRSRPMPTMTVFMATRDPVSERAGGRPLPRHRTPGPGATA</sequence>
<comment type="caution">
    <text evidence="2">The sequence shown here is derived from an EMBL/GenBank/DDBJ whole genome shotgun (WGS) entry which is preliminary data.</text>
</comment>
<dbReference type="RefSeq" id="WP_306982982.1">
    <property type="nucleotide sequence ID" value="NZ_JAUSZV010000005.1"/>
</dbReference>
<name>A0AAW8FNG4_9ACTN</name>
<protein>
    <submittedName>
        <fullName evidence="2">Uncharacterized protein</fullName>
    </submittedName>
</protein>
<accession>A0AAW8FNG4</accession>
<evidence type="ECO:0000313" key="2">
    <source>
        <dbReference type="EMBL" id="MDQ0911458.1"/>
    </source>
</evidence>
<organism evidence="2 3">
    <name type="scientific">Streptomyces canus</name>
    <dbReference type="NCBI Taxonomy" id="58343"/>
    <lineage>
        <taxon>Bacteria</taxon>
        <taxon>Bacillati</taxon>
        <taxon>Actinomycetota</taxon>
        <taxon>Actinomycetes</taxon>
        <taxon>Kitasatosporales</taxon>
        <taxon>Streptomycetaceae</taxon>
        <taxon>Streptomyces</taxon>
        <taxon>Streptomyces aurantiacus group</taxon>
    </lineage>
</organism>
<reference evidence="2" key="1">
    <citation type="submission" date="2023-07" db="EMBL/GenBank/DDBJ databases">
        <title>Comparative genomics of wheat-associated soil bacteria to identify genetic determinants of phenazine resistance.</title>
        <authorList>
            <person name="Mouncey N."/>
        </authorList>
    </citation>
    <scope>NUCLEOTIDE SEQUENCE</scope>
    <source>
        <strain evidence="2">V4I22</strain>
    </source>
</reference>
<feature type="region of interest" description="Disordered" evidence="1">
    <location>
        <begin position="133"/>
        <end position="155"/>
    </location>
</feature>
<gene>
    <name evidence="2" type="ORF">QFZ22_007443</name>
</gene>
<evidence type="ECO:0000313" key="3">
    <source>
        <dbReference type="Proteomes" id="UP001234216"/>
    </source>
</evidence>